<evidence type="ECO:0000313" key="4">
    <source>
        <dbReference type="Proteomes" id="UP000444185"/>
    </source>
</evidence>
<comment type="caution">
    <text evidence="3">The sequence shown here is derived from an EMBL/GenBank/DDBJ whole genome shotgun (WGS) entry which is preliminary data.</text>
</comment>
<dbReference type="EMBL" id="WTYF01000004">
    <property type="protein sequence ID" value="MXO52205.1"/>
    <property type="molecule type" value="Genomic_DNA"/>
</dbReference>
<protein>
    <submittedName>
        <fullName evidence="3">Uncharacterized protein</fullName>
    </submittedName>
</protein>
<feature type="region of interest" description="Disordered" evidence="1">
    <location>
        <begin position="69"/>
        <end position="91"/>
    </location>
</feature>
<keyword evidence="2" id="KW-0732">Signal</keyword>
<evidence type="ECO:0000256" key="2">
    <source>
        <dbReference type="SAM" id="SignalP"/>
    </source>
</evidence>
<sequence length="91" mass="9693">MKKTAIALAVTLLMAPAAYAQDAEPAAGDTAATTAADDGEERVICKRTSIVGSKFKKKMCGTKADWDRMAQNSKDATREFQTRGRGVEPGN</sequence>
<name>A0A844Y1V1_9SPHN</name>
<reference evidence="3 4" key="1">
    <citation type="submission" date="2019-12" db="EMBL/GenBank/DDBJ databases">
        <title>Genomic-based taxomic classification of the family Erythrobacteraceae.</title>
        <authorList>
            <person name="Xu L."/>
        </authorList>
    </citation>
    <scope>NUCLEOTIDE SEQUENCE [LARGE SCALE GENOMIC DNA]</scope>
    <source>
        <strain evidence="3 4">DSM 16225</strain>
    </source>
</reference>
<gene>
    <name evidence="3" type="ORF">GRI42_12900</name>
</gene>
<feature type="signal peptide" evidence="2">
    <location>
        <begin position="1"/>
        <end position="20"/>
    </location>
</feature>
<organism evidence="3 4">
    <name type="scientific">Qipengyuania gaetbuli</name>
    <dbReference type="NCBI Taxonomy" id="266952"/>
    <lineage>
        <taxon>Bacteria</taxon>
        <taxon>Pseudomonadati</taxon>
        <taxon>Pseudomonadota</taxon>
        <taxon>Alphaproteobacteria</taxon>
        <taxon>Sphingomonadales</taxon>
        <taxon>Erythrobacteraceae</taxon>
        <taxon>Qipengyuania</taxon>
    </lineage>
</organism>
<accession>A0A844Y1V1</accession>
<dbReference type="RefSeq" id="WP_160608866.1">
    <property type="nucleotide sequence ID" value="NZ_WTYF01000004.1"/>
</dbReference>
<proteinExistence type="predicted"/>
<dbReference type="OrthoDB" id="7429159at2"/>
<dbReference type="Proteomes" id="UP000444185">
    <property type="component" value="Unassembled WGS sequence"/>
</dbReference>
<evidence type="ECO:0000313" key="3">
    <source>
        <dbReference type="EMBL" id="MXO52205.1"/>
    </source>
</evidence>
<dbReference type="AlphaFoldDB" id="A0A844Y1V1"/>
<feature type="compositionally biased region" description="Basic and acidic residues" evidence="1">
    <location>
        <begin position="75"/>
        <end position="91"/>
    </location>
</feature>
<feature type="chain" id="PRO_5032616605" evidence="2">
    <location>
        <begin position="21"/>
        <end position="91"/>
    </location>
</feature>
<evidence type="ECO:0000256" key="1">
    <source>
        <dbReference type="SAM" id="MobiDB-lite"/>
    </source>
</evidence>
<keyword evidence="4" id="KW-1185">Reference proteome</keyword>